<evidence type="ECO:0000313" key="1">
    <source>
        <dbReference type="EMBL" id="MEN7550022.1"/>
    </source>
</evidence>
<reference evidence="1 2" key="1">
    <citation type="submission" date="2024-04" db="EMBL/GenBank/DDBJ databases">
        <title>Novel genus in family Flammeovirgaceae.</title>
        <authorList>
            <person name="Nguyen T.H."/>
            <person name="Vuong T.Q."/>
            <person name="Le H."/>
            <person name="Kim S.-G."/>
        </authorList>
    </citation>
    <scope>NUCLEOTIDE SEQUENCE [LARGE SCALE GENOMIC DNA]</scope>
    <source>
        <strain evidence="1 2">JCM 23209</strain>
    </source>
</reference>
<comment type="caution">
    <text evidence="1">The sequence shown here is derived from an EMBL/GenBank/DDBJ whole genome shotgun (WGS) entry which is preliminary data.</text>
</comment>
<keyword evidence="2" id="KW-1185">Reference proteome</keyword>
<gene>
    <name evidence="1" type="ORF">AAG747_19010</name>
</gene>
<dbReference type="Proteomes" id="UP001403385">
    <property type="component" value="Unassembled WGS sequence"/>
</dbReference>
<accession>A0AAW9S1P1</accession>
<dbReference type="EMBL" id="JBDKWZ010000011">
    <property type="protein sequence ID" value="MEN7550022.1"/>
    <property type="molecule type" value="Genomic_DNA"/>
</dbReference>
<organism evidence="1 2">
    <name type="scientific">Rapidithrix thailandica</name>
    <dbReference type="NCBI Taxonomy" id="413964"/>
    <lineage>
        <taxon>Bacteria</taxon>
        <taxon>Pseudomonadati</taxon>
        <taxon>Bacteroidota</taxon>
        <taxon>Cytophagia</taxon>
        <taxon>Cytophagales</taxon>
        <taxon>Flammeovirgaceae</taxon>
        <taxon>Rapidithrix</taxon>
    </lineage>
</organism>
<evidence type="ECO:0008006" key="3">
    <source>
        <dbReference type="Google" id="ProtNLM"/>
    </source>
</evidence>
<name>A0AAW9S1P1_9BACT</name>
<proteinExistence type="predicted"/>
<sequence>MKNLLILILWILITSCHTKKTELVLLGTVHQPIDNFTPDSLYNILQTIAPELILFEVDSSFFTSDFQFKKNWNSNENLSTVRYMNDYDVDIRPYDFTGRNEYRVKIGARPTDSKAIKLLDSLYNENLLNSSERKTYEEYSILTDTLMAFTYLGANAFNNVQTDSIAEIRQHYQYEKLLTILRNNPIFSSMFLVKNDGDSISYAEGYKRAGEFWHLRNKTMANNILSFIKKYKGKRIVVLNDYFHRYYLHALLATQQREHNFVIRNFYDY</sequence>
<dbReference type="RefSeq" id="WP_346822799.1">
    <property type="nucleotide sequence ID" value="NZ_JBDKWZ010000011.1"/>
</dbReference>
<dbReference type="AlphaFoldDB" id="A0AAW9S1P1"/>
<evidence type="ECO:0000313" key="2">
    <source>
        <dbReference type="Proteomes" id="UP001403385"/>
    </source>
</evidence>
<dbReference type="PROSITE" id="PS51257">
    <property type="entry name" value="PROKAR_LIPOPROTEIN"/>
    <property type="match status" value="1"/>
</dbReference>
<protein>
    <recommendedName>
        <fullName evidence="3">TraB/GumN family protein</fullName>
    </recommendedName>
</protein>